<dbReference type="PANTHER" id="PTHR33085:SF56">
    <property type="entry name" value="OS07G0513400 PROTEIN"/>
    <property type="match status" value="1"/>
</dbReference>
<dbReference type="InterPro" id="IPR012871">
    <property type="entry name" value="DUF1668_ORYSA"/>
</dbReference>
<dbReference type="HOGENOM" id="CLU_018267_0_1_1"/>
<name>I1H9P3_BRADI</name>
<evidence type="ECO:0000313" key="2">
    <source>
        <dbReference type="EnsemblPlants" id="KQK23630"/>
    </source>
</evidence>
<accession>I1H9P3</accession>
<evidence type="ECO:0000313" key="1">
    <source>
        <dbReference type="EMBL" id="KQK23630.1"/>
    </source>
</evidence>
<dbReference type="EMBL" id="CM000880">
    <property type="protein sequence ID" value="KQK23630.1"/>
    <property type="molecule type" value="Genomic_DNA"/>
</dbReference>
<dbReference type="Pfam" id="PF07893">
    <property type="entry name" value="DUF1668"/>
    <property type="match status" value="1"/>
</dbReference>
<dbReference type="Proteomes" id="UP000008810">
    <property type="component" value="Chromosome 1"/>
</dbReference>
<sequence length="341" mass="37425">MAADRSCVILVLSDYRDETYTLHHIDVAPFFSGGPDDELDAMDDDIPLPPASARFAQPPTSSQHCSYVDFHLLLGPGAGAGDVKVVSTDGERRTVIYDVASRAVRGGPMMRAIKTVPVSAAVGDGLYVLDTMPLAGSHRRFEALRYDRLREDWFWHVLPLPPYARDPARPRVTAHTVGAGGRIWTSAENGAGTYSFDARRRSWRKEGGWSLPFVGKAEHVHDGGLTLGFSSMNGTLCAVDLATATAESPPAVRGVWEEFRPPVEWFPRNSSLVHLGSGKLCVFRFFGTDTTDSRSRDRDPVAVITALEVCDDGAGGEINMVRHRSRRIKLENHNTLLKLVL</sequence>
<gene>
    <name evidence="2" type="primary">LOC100835913</name>
    <name evidence="1" type="ORF">BRADI_1g75060v3</name>
</gene>
<dbReference type="Gramene" id="KQK23630">
    <property type="protein sequence ID" value="KQK23630"/>
    <property type="gene ID" value="BRADI_1g75060v3"/>
</dbReference>
<dbReference type="EnsemblPlants" id="KQK23630">
    <property type="protein sequence ID" value="KQK23630"/>
    <property type="gene ID" value="BRADI_1g75060v3"/>
</dbReference>
<proteinExistence type="predicted"/>
<evidence type="ECO:0000313" key="3">
    <source>
        <dbReference type="Proteomes" id="UP000008810"/>
    </source>
</evidence>
<keyword evidence="3" id="KW-1185">Reference proteome</keyword>
<protein>
    <recommendedName>
        <fullName evidence="4">DUF1618 domain-containing protein</fullName>
    </recommendedName>
</protein>
<organism evidence="1">
    <name type="scientific">Brachypodium distachyon</name>
    <name type="common">Purple false brome</name>
    <name type="synonym">Trachynia distachya</name>
    <dbReference type="NCBI Taxonomy" id="15368"/>
    <lineage>
        <taxon>Eukaryota</taxon>
        <taxon>Viridiplantae</taxon>
        <taxon>Streptophyta</taxon>
        <taxon>Embryophyta</taxon>
        <taxon>Tracheophyta</taxon>
        <taxon>Spermatophyta</taxon>
        <taxon>Magnoliopsida</taxon>
        <taxon>Liliopsida</taxon>
        <taxon>Poales</taxon>
        <taxon>Poaceae</taxon>
        <taxon>BOP clade</taxon>
        <taxon>Pooideae</taxon>
        <taxon>Stipodae</taxon>
        <taxon>Brachypodieae</taxon>
        <taxon>Brachypodium</taxon>
    </lineage>
</organism>
<evidence type="ECO:0008006" key="4">
    <source>
        <dbReference type="Google" id="ProtNLM"/>
    </source>
</evidence>
<dbReference type="OMA" id="WEDFRPP"/>
<dbReference type="AlphaFoldDB" id="I1H9P3"/>
<dbReference type="OrthoDB" id="603387at2759"/>
<dbReference type="KEGG" id="bdi:100835913"/>
<dbReference type="PANTHER" id="PTHR33085">
    <property type="entry name" value="OS12G0113100 PROTEIN-RELATED"/>
    <property type="match status" value="1"/>
</dbReference>
<dbReference type="RefSeq" id="XP_003562076.1">
    <property type="nucleotide sequence ID" value="XM_003562028.3"/>
</dbReference>
<reference evidence="1" key="2">
    <citation type="submission" date="2017-06" db="EMBL/GenBank/DDBJ databases">
        <title>WGS assembly of Brachypodium distachyon.</title>
        <authorList>
            <consortium name="The International Brachypodium Initiative"/>
            <person name="Lucas S."/>
            <person name="Harmon-Smith M."/>
            <person name="Lail K."/>
            <person name="Tice H."/>
            <person name="Grimwood J."/>
            <person name="Bruce D."/>
            <person name="Barry K."/>
            <person name="Shu S."/>
            <person name="Lindquist E."/>
            <person name="Wang M."/>
            <person name="Pitluck S."/>
            <person name="Vogel J.P."/>
            <person name="Garvin D.F."/>
            <person name="Mockler T.C."/>
            <person name="Schmutz J."/>
            <person name="Rokhsar D."/>
            <person name="Bevan M.W."/>
        </authorList>
    </citation>
    <scope>NUCLEOTIDE SEQUENCE</scope>
    <source>
        <strain evidence="1">Bd21</strain>
    </source>
</reference>
<dbReference type="GeneID" id="100835913"/>
<reference evidence="1 2" key="1">
    <citation type="journal article" date="2010" name="Nature">
        <title>Genome sequencing and analysis of the model grass Brachypodium distachyon.</title>
        <authorList>
            <consortium name="International Brachypodium Initiative"/>
        </authorList>
    </citation>
    <scope>NUCLEOTIDE SEQUENCE [LARGE SCALE GENOMIC DNA]</scope>
    <source>
        <strain evidence="1">Bd21</strain>
        <strain evidence="2">cv. Bd21</strain>
    </source>
</reference>
<dbReference type="eggNOG" id="ENOG502R3CV">
    <property type="taxonomic scope" value="Eukaryota"/>
</dbReference>
<reference evidence="2" key="3">
    <citation type="submission" date="2018-08" db="UniProtKB">
        <authorList>
            <consortium name="EnsemblPlants"/>
        </authorList>
    </citation>
    <scope>IDENTIFICATION</scope>
    <source>
        <strain evidence="2">cv. Bd21</strain>
    </source>
</reference>